<proteinExistence type="predicted"/>
<reference evidence="2 3" key="1">
    <citation type="submission" date="2020-08" db="EMBL/GenBank/DDBJ databases">
        <title>Genomic Encyclopedia of Type Strains, Phase IV (KMG-IV): sequencing the most valuable type-strain genomes for metagenomic binning, comparative biology and taxonomic classification.</title>
        <authorList>
            <person name="Goeker M."/>
        </authorList>
    </citation>
    <scope>NUCLEOTIDE SEQUENCE [LARGE SCALE GENOMIC DNA]</scope>
    <source>
        <strain evidence="2 3">DSM 15895</strain>
    </source>
</reference>
<evidence type="ECO:0000313" key="3">
    <source>
        <dbReference type="Proteomes" id="UP000525923"/>
    </source>
</evidence>
<dbReference type="GO" id="GO:0006508">
    <property type="term" value="P:proteolysis"/>
    <property type="evidence" value="ECO:0007669"/>
    <property type="project" value="UniProtKB-KW"/>
</dbReference>
<comment type="caution">
    <text evidence="2">The sequence shown here is derived from an EMBL/GenBank/DDBJ whole genome shotgun (WGS) entry which is preliminary data.</text>
</comment>
<protein>
    <submittedName>
        <fullName evidence="2">Membrane-bound ClpP family serine protease</fullName>
    </submittedName>
</protein>
<keyword evidence="1" id="KW-0472">Membrane</keyword>
<dbReference type="EMBL" id="JACHHE010000004">
    <property type="protein sequence ID" value="MBB5180425.1"/>
    <property type="molecule type" value="Genomic_DNA"/>
</dbReference>
<keyword evidence="1" id="KW-1133">Transmembrane helix</keyword>
<dbReference type="RefSeq" id="WP_135504611.1">
    <property type="nucleotide sequence ID" value="NZ_JACHHE010000004.1"/>
</dbReference>
<dbReference type="GO" id="GO:0008233">
    <property type="term" value="F:peptidase activity"/>
    <property type="evidence" value="ECO:0007669"/>
    <property type="project" value="UniProtKB-KW"/>
</dbReference>
<organism evidence="2 3">
    <name type="scientific">Planococcus koreensis</name>
    <dbReference type="NCBI Taxonomy" id="112331"/>
    <lineage>
        <taxon>Bacteria</taxon>
        <taxon>Bacillati</taxon>
        <taxon>Bacillota</taxon>
        <taxon>Bacilli</taxon>
        <taxon>Bacillales</taxon>
        <taxon>Caryophanaceae</taxon>
        <taxon>Planococcus</taxon>
    </lineage>
</organism>
<evidence type="ECO:0000313" key="2">
    <source>
        <dbReference type="EMBL" id="MBB5180425.1"/>
    </source>
</evidence>
<feature type="transmembrane region" description="Helical" evidence="1">
    <location>
        <begin position="32"/>
        <end position="51"/>
    </location>
</feature>
<keyword evidence="1" id="KW-0812">Transmembrane</keyword>
<dbReference type="OrthoDB" id="2357341at2"/>
<dbReference type="Proteomes" id="UP000525923">
    <property type="component" value="Unassembled WGS sequence"/>
</dbReference>
<sequence>MGFWYILLLLIGISFLVIGALKKEVSLATKMVIILFVLGVFFVGGSLFMLMPGSDEIISELLELN</sequence>
<name>A0A7W8CUW5_9BACL</name>
<accession>A0A7W8CUW5</accession>
<keyword evidence="2" id="KW-0378">Hydrolase</keyword>
<dbReference type="AlphaFoldDB" id="A0A7W8CUW5"/>
<keyword evidence="2" id="KW-0645">Protease</keyword>
<gene>
    <name evidence="2" type="ORF">HNQ44_001853</name>
</gene>
<keyword evidence="3" id="KW-1185">Reference proteome</keyword>
<evidence type="ECO:0000256" key="1">
    <source>
        <dbReference type="SAM" id="Phobius"/>
    </source>
</evidence>